<dbReference type="InterPro" id="IPR015946">
    <property type="entry name" value="KH_dom-like_a/b"/>
</dbReference>
<dbReference type="PANTHER" id="PTHR11760:SF19">
    <property type="entry name" value="SMALL RIBOSOMAL SUBUNIT PROTEIN US3C"/>
    <property type="match status" value="1"/>
</dbReference>
<dbReference type="SMART" id="SM00322">
    <property type="entry name" value="KH"/>
    <property type="match status" value="1"/>
</dbReference>
<protein>
    <submittedName>
        <fullName evidence="7">30S ribosomal protein S3</fullName>
    </submittedName>
</protein>
<proteinExistence type="inferred from homology"/>
<keyword evidence="2" id="KW-0699">rRNA-binding</keyword>
<dbReference type="Gene3D" id="3.30.300.20">
    <property type="match status" value="1"/>
</dbReference>
<dbReference type="Pfam" id="PF00189">
    <property type="entry name" value="Ribosomal_S3_C"/>
    <property type="match status" value="1"/>
</dbReference>
<dbReference type="PANTHER" id="PTHR11760">
    <property type="entry name" value="30S/40S RIBOSOMAL PROTEIN S3"/>
    <property type="match status" value="1"/>
</dbReference>
<evidence type="ECO:0000256" key="1">
    <source>
        <dbReference type="ARBA" id="ARBA00010761"/>
    </source>
</evidence>
<keyword evidence="3" id="KW-0694">RNA-binding</keyword>
<dbReference type="SUPFAM" id="SSF54814">
    <property type="entry name" value="Prokaryotic type KH domain (KH-domain type II)"/>
    <property type="match status" value="1"/>
</dbReference>
<dbReference type="HAMAP" id="MF_01309_B">
    <property type="entry name" value="Ribosomal_uS3_B"/>
    <property type="match status" value="1"/>
</dbReference>
<dbReference type="InterPro" id="IPR036419">
    <property type="entry name" value="Ribosomal_S3_C_sf"/>
</dbReference>
<dbReference type="GO" id="GO:1990904">
    <property type="term" value="C:ribonucleoprotein complex"/>
    <property type="evidence" value="ECO:0007669"/>
    <property type="project" value="UniProtKB-KW"/>
</dbReference>
<evidence type="ECO:0000256" key="5">
    <source>
        <dbReference type="ARBA" id="ARBA00023274"/>
    </source>
</evidence>
<evidence type="ECO:0000259" key="6">
    <source>
        <dbReference type="PROSITE" id="PS50823"/>
    </source>
</evidence>
<sequence length="229" mass="26339">MSRKVNPFVFRLGVIENWRSRWFSPKQYKQFLREDYFLRDFIYQKFRKMGLEKVEITRSAHKLTVSIFTSRPGLIIGKGGGGVEALKNELEKKYSAIKNDPKAKVDMRVQIEEISKPDSHAQIVAQQAADQIEKRMPFRRILKQSLAKTLQNKEVKGAKIRLSGRLGGSEMSRVEWLGKGKIPLQTLRANVDFAKANAYCTYGVIGVKVWIYKGEVFNDNLKIKNQNAK</sequence>
<dbReference type="InterPro" id="IPR009019">
    <property type="entry name" value="KH_sf_prok-type"/>
</dbReference>
<keyword evidence="5" id="KW-0687">Ribonucleoprotein</keyword>
<dbReference type="InterPro" id="IPR057258">
    <property type="entry name" value="Ribosomal_uS3"/>
</dbReference>
<accession>U3GR26</accession>
<evidence type="ECO:0000256" key="2">
    <source>
        <dbReference type="ARBA" id="ARBA00022730"/>
    </source>
</evidence>
<comment type="similarity">
    <text evidence="1">Belongs to the universal ribosomal protein uS3 family.</text>
</comment>
<dbReference type="FunFam" id="3.30.300.20:FF:000001">
    <property type="entry name" value="30S ribosomal protein S3"/>
    <property type="match status" value="1"/>
</dbReference>
<dbReference type="Gene3D" id="3.30.1140.32">
    <property type="entry name" value="Ribosomal protein S3, C-terminal domain"/>
    <property type="match status" value="1"/>
</dbReference>
<evidence type="ECO:0000313" key="7">
    <source>
        <dbReference type="EMBL" id="AGT99837.1"/>
    </source>
</evidence>
<organism evidence="7">
    <name type="scientific">uncultured organism</name>
    <dbReference type="NCBI Taxonomy" id="155900"/>
    <lineage>
        <taxon>unclassified sequences</taxon>
        <taxon>environmental samples</taxon>
    </lineage>
</organism>
<dbReference type="EMBL" id="KC999340">
    <property type="protein sequence ID" value="AGT99837.1"/>
    <property type="molecule type" value="Genomic_DNA"/>
</dbReference>
<dbReference type="InterPro" id="IPR004044">
    <property type="entry name" value="KH_dom_type_2"/>
</dbReference>
<keyword evidence="4 7" id="KW-0689">Ribosomal protein</keyword>
<dbReference type="GO" id="GO:0003735">
    <property type="term" value="F:structural constituent of ribosome"/>
    <property type="evidence" value="ECO:0007669"/>
    <property type="project" value="InterPro"/>
</dbReference>
<evidence type="ECO:0000256" key="4">
    <source>
        <dbReference type="ARBA" id="ARBA00022980"/>
    </source>
</evidence>
<dbReference type="CDD" id="cd02412">
    <property type="entry name" value="KH-II_30S_S3"/>
    <property type="match status" value="1"/>
</dbReference>
<dbReference type="InterPro" id="IPR004087">
    <property type="entry name" value="KH_dom"/>
</dbReference>
<name>U3GR26_9ZZZZ</name>
<feature type="domain" description="KH type-2" evidence="6">
    <location>
        <begin position="38"/>
        <end position="115"/>
    </location>
</feature>
<dbReference type="NCBIfam" id="TIGR01009">
    <property type="entry name" value="rpsC_bact"/>
    <property type="match status" value="1"/>
</dbReference>
<evidence type="ECO:0000256" key="3">
    <source>
        <dbReference type="ARBA" id="ARBA00022884"/>
    </source>
</evidence>
<dbReference type="SUPFAM" id="SSF54821">
    <property type="entry name" value="Ribosomal protein S3 C-terminal domain"/>
    <property type="match status" value="1"/>
</dbReference>
<reference evidence="7" key="1">
    <citation type="journal article" date="2015" name="Nat. Commun.">
        <title>Diverse, uncultivated ultra-small bacterial cells in groundwater.</title>
        <authorList>
            <person name="Luef B."/>
            <person name="Frischkorn K.R."/>
            <person name="Wrighton K.C."/>
            <person name="Holman H.-Y.N."/>
            <person name="Birarda G."/>
            <person name="Thomas B.C."/>
            <person name="Singh A."/>
            <person name="Williams K.H."/>
            <person name="Siegerist C.E."/>
            <person name="Tringe S.G."/>
            <person name="Downing K.H."/>
            <person name="Comolli L.R."/>
            <person name="Banfield J.F."/>
        </authorList>
    </citation>
    <scope>NUCLEOTIDE SEQUENCE</scope>
</reference>
<dbReference type="GO" id="GO:0019843">
    <property type="term" value="F:rRNA binding"/>
    <property type="evidence" value="ECO:0007669"/>
    <property type="project" value="UniProtKB-KW"/>
</dbReference>
<dbReference type="InterPro" id="IPR005704">
    <property type="entry name" value="Ribosomal_uS3_bac-typ"/>
</dbReference>
<dbReference type="AlphaFoldDB" id="U3GR26"/>
<dbReference type="InterPro" id="IPR001351">
    <property type="entry name" value="Ribosomal_uS3_C"/>
</dbReference>
<dbReference type="Pfam" id="PF07650">
    <property type="entry name" value="KH_2"/>
    <property type="match status" value="1"/>
</dbReference>
<dbReference type="PROSITE" id="PS50823">
    <property type="entry name" value="KH_TYPE_2"/>
    <property type="match status" value="1"/>
</dbReference>